<evidence type="ECO:0000313" key="2">
    <source>
        <dbReference type="EMBL" id="KTD20170.1"/>
    </source>
</evidence>
<name>A0A0W0VJ79_9GAMM</name>
<feature type="signal peptide" evidence="1">
    <location>
        <begin position="1"/>
        <end position="21"/>
    </location>
</feature>
<dbReference type="AlphaFoldDB" id="A0A0W0VJ79"/>
<protein>
    <recommendedName>
        <fullName evidence="4">IcmL-like protein</fullName>
    </recommendedName>
</protein>
<accession>A0A0W0VJ79</accession>
<dbReference type="OrthoDB" id="5641224at2"/>
<proteinExistence type="predicted"/>
<evidence type="ECO:0008006" key="4">
    <source>
        <dbReference type="Google" id="ProtNLM"/>
    </source>
</evidence>
<gene>
    <name evidence="2" type="ORF">Llon_1791</name>
</gene>
<keyword evidence="3" id="KW-1185">Reference proteome</keyword>
<dbReference type="Pfam" id="PF11393">
    <property type="entry name" value="T4BSS_DotI_IcmL"/>
    <property type="match status" value="1"/>
</dbReference>
<reference evidence="2 3" key="1">
    <citation type="submission" date="2015-11" db="EMBL/GenBank/DDBJ databases">
        <title>Genomic analysis of 38 Legionella species identifies large and diverse effector repertoires.</title>
        <authorList>
            <person name="Burstein D."/>
            <person name="Amaro F."/>
            <person name="Zusman T."/>
            <person name="Lifshitz Z."/>
            <person name="Cohen O."/>
            <person name="Gilbert J.A."/>
            <person name="Pupko T."/>
            <person name="Shuman H.A."/>
            <person name="Segal G."/>
        </authorList>
    </citation>
    <scope>NUCLEOTIDE SEQUENCE [LARGE SCALE GENOMIC DNA]</scope>
    <source>
        <strain evidence="2 3">ATCC 49505</strain>
    </source>
</reference>
<comment type="caution">
    <text evidence="2">The sequence shown here is derived from an EMBL/GenBank/DDBJ whole genome shotgun (WGS) entry which is preliminary data.</text>
</comment>
<dbReference type="EMBL" id="LNYK01000030">
    <property type="protein sequence ID" value="KTD20170.1"/>
    <property type="molecule type" value="Genomic_DNA"/>
</dbReference>
<evidence type="ECO:0000256" key="1">
    <source>
        <dbReference type="SAM" id="SignalP"/>
    </source>
</evidence>
<evidence type="ECO:0000313" key="3">
    <source>
        <dbReference type="Proteomes" id="UP000054997"/>
    </source>
</evidence>
<dbReference type="Proteomes" id="UP000054997">
    <property type="component" value="Unassembled WGS sequence"/>
</dbReference>
<dbReference type="PATRIC" id="fig|45068.5.peg.1947"/>
<feature type="chain" id="PRO_5006914864" description="IcmL-like protein" evidence="1">
    <location>
        <begin position="22"/>
        <end position="169"/>
    </location>
</feature>
<organism evidence="2 3">
    <name type="scientific">Legionella londiniensis</name>
    <dbReference type="NCBI Taxonomy" id="45068"/>
    <lineage>
        <taxon>Bacteria</taxon>
        <taxon>Pseudomonadati</taxon>
        <taxon>Pseudomonadota</taxon>
        <taxon>Gammaproteobacteria</taxon>
        <taxon>Legionellales</taxon>
        <taxon>Legionellaceae</taxon>
        <taxon>Legionella</taxon>
    </lineage>
</organism>
<dbReference type="RefSeq" id="WP_083503313.1">
    <property type="nucleotide sequence ID" value="NZ_CAAAHZ010000009.1"/>
</dbReference>
<sequence length="169" mass="19193">MAFKRTVLFCLLCLVFFTVKADNAALSVWANEAIVATYTFGHKNFIERQKEIAKYFTPQGWTAYSKAFLESKLPEAVQKNQYQVASVALMPPEVEEIDSRRWRATMPLLVVYKNPQYQQKQTLEIVIDFTTVPAGQGVRGLAITSLRSKVIKPPCRCAELKEEKNSQSP</sequence>
<dbReference type="CDD" id="cd16385">
    <property type="entry name" value="IcmL"/>
    <property type="match status" value="1"/>
</dbReference>
<dbReference type="InterPro" id="IPR021055">
    <property type="entry name" value="T4BSS_IcmL/DotI"/>
</dbReference>
<keyword evidence="1" id="KW-0732">Signal</keyword>